<dbReference type="EMBL" id="CP002859">
    <property type="protein sequence ID" value="AEI48298.1"/>
    <property type="molecule type" value="Genomic_DNA"/>
</dbReference>
<dbReference type="RefSeq" id="WP_013927611.1">
    <property type="nucleotide sequence ID" value="NC_015703.1"/>
</dbReference>
<organism evidence="1 2">
    <name type="scientific">Runella slithyformis (strain ATCC 29530 / DSM 19594 / LMG 11500 / NCIMB 11436 / LSU 4)</name>
    <dbReference type="NCBI Taxonomy" id="761193"/>
    <lineage>
        <taxon>Bacteria</taxon>
        <taxon>Pseudomonadati</taxon>
        <taxon>Bacteroidota</taxon>
        <taxon>Cytophagia</taxon>
        <taxon>Cytophagales</taxon>
        <taxon>Spirosomataceae</taxon>
        <taxon>Runella</taxon>
    </lineage>
</organism>
<dbReference type="AlphaFoldDB" id="A0A7U4E5L1"/>
<reference evidence="1 2" key="2">
    <citation type="journal article" date="2012" name="Stand. Genomic Sci.">
        <title>Complete genome sequence of the aquatic bacterium Runella slithyformis type strain (LSU 4(T)).</title>
        <authorList>
            <person name="Copeland A."/>
            <person name="Zhang X."/>
            <person name="Misra M."/>
            <person name="Lapidus A."/>
            <person name="Nolan M."/>
            <person name="Lucas S."/>
            <person name="Deshpande S."/>
            <person name="Cheng J.F."/>
            <person name="Tapia R."/>
            <person name="Goodwin L.A."/>
            <person name="Pitluck S."/>
            <person name="Liolios K."/>
            <person name="Pagani I."/>
            <person name="Ivanova N."/>
            <person name="Mikhailova N."/>
            <person name="Pati A."/>
            <person name="Chen A."/>
            <person name="Palaniappan K."/>
            <person name="Land M."/>
            <person name="Hauser L."/>
            <person name="Pan C."/>
            <person name="Jeffries C.D."/>
            <person name="Detter J.C."/>
            <person name="Brambilla E.M."/>
            <person name="Rohde M."/>
            <person name="Djao O.D."/>
            <person name="Goker M."/>
            <person name="Sikorski J."/>
            <person name="Tindall B.J."/>
            <person name="Woyke T."/>
            <person name="Bristow J."/>
            <person name="Eisen J.A."/>
            <person name="Markowitz V."/>
            <person name="Hugenholtz P."/>
            <person name="Kyrpides N.C."/>
            <person name="Klenk H.P."/>
            <person name="Mavromatis K."/>
        </authorList>
    </citation>
    <scope>NUCLEOTIDE SEQUENCE [LARGE SCALE GENOMIC DNA]</scope>
    <source>
        <strain evidence="2">ATCC 29530 / DSM 19594 / LMG 11500 / NCIMB 11436 / LSU 4</strain>
    </source>
</reference>
<gene>
    <name evidence="1" type="ordered locus">Runsl_1874</name>
</gene>
<accession>A0A7U4E5L1</accession>
<name>A0A7U4E5L1_RUNSL</name>
<dbReference type="KEGG" id="rsi:Runsl_1874"/>
<keyword evidence="2" id="KW-1185">Reference proteome</keyword>
<evidence type="ECO:0000313" key="1">
    <source>
        <dbReference type="EMBL" id="AEI48298.1"/>
    </source>
</evidence>
<reference evidence="2" key="1">
    <citation type="submission" date="2011-06" db="EMBL/GenBank/DDBJ databases">
        <title>The complete genome of chromosome of Runella slithyformis DSM 19594.</title>
        <authorList>
            <consortium name="US DOE Joint Genome Institute (JGI-PGF)"/>
            <person name="Lucas S."/>
            <person name="Han J."/>
            <person name="Lapidus A."/>
            <person name="Bruce D."/>
            <person name="Goodwin L."/>
            <person name="Pitluck S."/>
            <person name="Peters L."/>
            <person name="Kyrpides N."/>
            <person name="Mavromatis K."/>
            <person name="Ivanova N."/>
            <person name="Ovchinnikova G."/>
            <person name="Zhang X."/>
            <person name="Misra M."/>
            <person name="Detter J.C."/>
            <person name="Tapia R."/>
            <person name="Han C."/>
            <person name="Land M."/>
            <person name="Hauser L."/>
            <person name="Markowitz V."/>
            <person name="Cheng J.-F."/>
            <person name="Hugenholtz P."/>
            <person name="Woyke T."/>
            <person name="Wu D."/>
            <person name="Tindall B."/>
            <person name="Faehrich R."/>
            <person name="Brambilla E."/>
            <person name="Klenk H.-P."/>
            <person name="Eisen J.A."/>
        </authorList>
    </citation>
    <scope>NUCLEOTIDE SEQUENCE [LARGE SCALE GENOMIC DNA]</scope>
    <source>
        <strain evidence="2">ATCC 29530 / DSM 19594 / LMG 11500 / NCIMB 11436 / LSU 4</strain>
    </source>
</reference>
<proteinExistence type="predicted"/>
<protein>
    <submittedName>
        <fullName evidence="1">Uncharacterized protein</fullName>
    </submittedName>
</protein>
<sequence length="306" mass="34635">MSKKIIERIQKEAHTPELLQMLTAMPSSDLNSLLMEVMRRKTQQLSPGDVFRSYTANRFVKPSEVDFVSFLTFELELLQQAQAVAFTPLELSPVSPLGSCAAVATVSQNKILSALRSTEVVADATNLLALEAVSRRKQGHFDTHPLRLCTVHRHVRTPYVPPPLLPHFKIFCLVTAGKDTGELRFEKQHLTEHIRFITDYLKSFAAVESVRVVLKSTRKDNPVFVPLRDNVMSEITDVPFTTEEVEQPYYQSIQFKTFVTIRQKEFEIADGGLVDWSQKLSNNRKERMLTSGIGIELLFKLLGGDS</sequence>
<dbReference type="Proteomes" id="UP000000493">
    <property type="component" value="Chromosome"/>
</dbReference>
<evidence type="ECO:0000313" key="2">
    <source>
        <dbReference type="Proteomes" id="UP000000493"/>
    </source>
</evidence>